<dbReference type="InterPro" id="IPR055270">
    <property type="entry name" value="Glyco_tran_10_C"/>
</dbReference>
<keyword evidence="4 12" id="KW-0328">Glycosyltransferase</keyword>
<keyword evidence="8 12" id="KW-1133">Transmembrane helix</keyword>
<keyword evidence="11" id="KW-0325">Glycoprotein</keyword>
<keyword evidence="9 12" id="KW-0333">Golgi apparatus</keyword>
<dbReference type="InterPro" id="IPR031481">
    <property type="entry name" value="Glyco_tran_10_N"/>
</dbReference>
<dbReference type="EC" id="2.4.1.-" evidence="12"/>
<feature type="domain" description="Fucosyltransferase C-terminal" evidence="13">
    <location>
        <begin position="219"/>
        <end position="388"/>
    </location>
</feature>
<evidence type="ECO:0000313" key="16">
    <source>
        <dbReference type="Proteomes" id="UP000828390"/>
    </source>
</evidence>
<evidence type="ECO:0000256" key="2">
    <source>
        <dbReference type="ARBA" id="ARBA00004922"/>
    </source>
</evidence>
<evidence type="ECO:0000256" key="4">
    <source>
        <dbReference type="ARBA" id="ARBA00022676"/>
    </source>
</evidence>
<reference evidence="15" key="2">
    <citation type="submission" date="2020-11" db="EMBL/GenBank/DDBJ databases">
        <authorList>
            <person name="McCartney M.A."/>
            <person name="Auch B."/>
            <person name="Kono T."/>
            <person name="Mallez S."/>
            <person name="Becker A."/>
            <person name="Gohl D.M."/>
            <person name="Silverstein K.A.T."/>
            <person name="Koren S."/>
            <person name="Bechman K.B."/>
            <person name="Herman A."/>
            <person name="Abrahante J.E."/>
            <person name="Garbe J."/>
        </authorList>
    </citation>
    <scope>NUCLEOTIDE SEQUENCE</scope>
    <source>
        <strain evidence="15">Duluth1</strain>
        <tissue evidence="15">Whole animal</tissue>
    </source>
</reference>
<keyword evidence="6 12" id="KW-0812">Transmembrane</keyword>
<reference evidence="15" key="1">
    <citation type="journal article" date="2019" name="bioRxiv">
        <title>The Genome of the Zebra Mussel, Dreissena polymorpha: A Resource for Invasive Species Research.</title>
        <authorList>
            <person name="McCartney M.A."/>
            <person name="Auch B."/>
            <person name="Kono T."/>
            <person name="Mallez S."/>
            <person name="Zhang Y."/>
            <person name="Obille A."/>
            <person name="Becker A."/>
            <person name="Abrahante J.E."/>
            <person name="Garbe J."/>
            <person name="Badalamenti J.P."/>
            <person name="Herman A."/>
            <person name="Mangelson H."/>
            <person name="Liachko I."/>
            <person name="Sullivan S."/>
            <person name="Sone E.D."/>
            <person name="Koren S."/>
            <person name="Silverstein K.A.T."/>
            <person name="Beckman K.B."/>
            <person name="Gohl D.M."/>
        </authorList>
    </citation>
    <scope>NUCLEOTIDE SEQUENCE</scope>
    <source>
        <strain evidence="15">Duluth1</strain>
        <tissue evidence="15">Whole animal</tissue>
    </source>
</reference>
<dbReference type="GO" id="GO:0000139">
    <property type="term" value="C:Golgi membrane"/>
    <property type="evidence" value="ECO:0007669"/>
    <property type="project" value="UniProtKB-SubCell"/>
</dbReference>
<sequence>MRPIPVFKARVLKALLFLLLLATLGMYVTIEKMFNMTGHRYWPKFAVGAWRSQENNKMATYQHHRTLVDVEEGVYSSHGQRQNQNSIKHSILWYKKPGWINLNRANNAISRVCYYQNCFMTDDDTISIHNHSAIVFTMTEQNDFSPPIRRIDTRPDQVWLFFGLESPINHQFLGHRHKSWLNTMNWSMSYRTDSDIFFPYGMLRTLQSGGKPVQPSVFSRKTQHAAWIVSHCKADSMRDEYVQEMIDFGLKVDIFGRCSGSEFSEISEMKRTIELNYKFYLSFENSFCTDYITEKFFFYFSWEVVLVTRGGANYSRLLPQHTYIDTTHFRSAKELVMFLLEVGDSEDKYMHYLNEKSKYISTEFVPSPYCSICAKLNKLEEYRKSYSDHVTYIHEDLCWAPNDLSKLHISITMYVIIGCSTTICIFVCVRKWYRLAFNVTRRDFLSSMS</sequence>
<comment type="pathway">
    <text evidence="2">Protein modification; protein glycosylation.</text>
</comment>
<evidence type="ECO:0000256" key="12">
    <source>
        <dbReference type="RuleBase" id="RU003832"/>
    </source>
</evidence>
<dbReference type="PANTHER" id="PTHR48438:SF1">
    <property type="entry name" value="ALPHA-(1,3)-FUCOSYLTRANSFERASE C-RELATED"/>
    <property type="match status" value="1"/>
</dbReference>
<evidence type="ECO:0000259" key="13">
    <source>
        <dbReference type="Pfam" id="PF00852"/>
    </source>
</evidence>
<dbReference type="SUPFAM" id="SSF53756">
    <property type="entry name" value="UDP-Glycosyltransferase/glycogen phosphorylase"/>
    <property type="match status" value="1"/>
</dbReference>
<dbReference type="GO" id="GO:0032580">
    <property type="term" value="C:Golgi cisterna membrane"/>
    <property type="evidence" value="ECO:0007669"/>
    <property type="project" value="UniProtKB-SubCell"/>
</dbReference>
<dbReference type="PANTHER" id="PTHR48438">
    <property type="entry name" value="ALPHA-(1,3)-FUCOSYLTRANSFERASE C-RELATED"/>
    <property type="match status" value="1"/>
</dbReference>
<dbReference type="Gene3D" id="3.40.50.11660">
    <property type="entry name" value="Glycosyl transferase family 10, C-terminal domain"/>
    <property type="match status" value="1"/>
</dbReference>
<keyword evidence="10 12" id="KW-0472">Membrane</keyword>
<evidence type="ECO:0000256" key="1">
    <source>
        <dbReference type="ARBA" id="ARBA00004323"/>
    </source>
</evidence>
<keyword evidence="7" id="KW-0735">Signal-anchor</keyword>
<evidence type="ECO:0000259" key="14">
    <source>
        <dbReference type="Pfam" id="PF17039"/>
    </source>
</evidence>
<evidence type="ECO:0000256" key="5">
    <source>
        <dbReference type="ARBA" id="ARBA00022679"/>
    </source>
</evidence>
<dbReference type="Pfam" id="PF17039">
    <property type="entry name" value="Glyco_tran_10_N"/>
    <property type="match status" value="1"/>
</dbReference>
<dbReference type="AlphaFoldDB" id="A0A9D4FLK5"/>
<dbReference type="Proteomes" id="UP000828390">
    <property type="component" value="Unassembled WGS sequence"/>
</dbReference>
<comment type="subcellular location">
    <subcellularLocation>
        <location evidence="1">Golgi apparatus membrane</location>
        <topology evidence="1">Single-pass type II membrane protein</topology>
    </subcellularLocation>
    <subcellularLocation>
        <location evidence="12">Golgi apparatus</location>
        <location evidence="12">Golgi stack membrane</location>
        <topology evidence="12">Single-pass type II membrane protein</topology>
    </subcellularLocation>
</comment>
<evidence type="ECO:0000313" key="15">
    <source>
        <dbReference type="EMBL" id="KAH3799453.1"/>
    </source>
</evidence>
<dbReference type="EMBL" id="JAIWYP010000007">
    <property type="protein sequence ID" value="KAH3799453.1"/>
    <property type="molecule type" value="Genomic_DNA"/>
</dbReference>
<evidence type="ECO:0000256" key="11">
    <source>
        <dbReference type="ARBA" id="ARBA00023180"/>
    </source>
</evidence>
<name>A0A9D4FLK5_DREPO</name>
<dbReference type="GO" id="GO:0008417">
    <property type="term" value="F:fucosyltransferase activity"/>
    <property type="evidence" value="ECO:0007669"/>
    <property type="project" value="InterPro"/>
</dbReference>
<evidence type="ECO:0000256" key="7">
    <source>
        <dbReference type="ARBA" id="ARBA00022968"/>
    </source>
</evidence>
<dbReference type="Pfam" id="PF00852">
    <property type="entry name" value="Glyco_transf_10"/>
    <property type="match status" value="1"/>
</dbReference>
<protein>
    <recommendedName>
        <fullName evidence="12">Fucosyltransferase</fullName>
        <ecNumber evidence="12">2.4.1.-</ecNumber>
    </recommendedName>
</protein>
<gene>
    <name evidence="15" type="ORF">DPMN_153061</name>
</gene>
<keyword evidence="16" id="KW-1185">Reference proteome</keyword>
<evidence type="ECO:0000256" key="10">
    <source>
        <dbReference type="ARBA" id="ARBA00023136"/>
    </source>
</evidence>
<evidence type="ECO:0000256" key="8">
    <source>
        <dbReference type="ARBA" id="ARBA00022989"/>
    </source>
</evidence>
<dbReference type="FunFam" id="3.40.50.11660:FF:000002">
    <property type="entry name" value="Alpha-(1,3)-fucosyltransferase"/>
    <property type="match status" value="1"/>
</dbReference>
<evidence type="ECO:0000256" key="9">
    <source>
        <dbReference type="ARBA" id="ARBA00023034"/>
    </source>
</evidence>
<comment type="caution">
    <text evidence="15">The sequence shown here is derived from an EMBL/GenBank/DDBJ whole genome shotgun (WGS) entry which is preliminary data.</text>
</comment>
<dbReference type="InterPro" id="IPR001503">
    <property type="entry name" value="Glyco_trans_10"/>
</dbReference>
<proteinExistence type="inferred from homology"/>
<dbReference type="OrthoDB" id="8057859at2759"/>
<evidence type="ECO:0000256" key="6">
    <source>
        <dbReference type="ARBA" id="ARBA00022692"/>
    </source>
</evidence>
<evidence type="ECO:0000256" key="3">
    <source>
        <dbReference type="ARBA" id="ARBA00008919"/>
    </source>
</evidence>
<organism evidence="15 16">
    <name type="scientific">Dreissena polymorpha</name>
    <name type="common">Zebra mussel</name>
    <name type="synonym">Mytilus polymorpha</name>
    <dbReference type="NCBI Taxonomy" id="45954"/>
    <lineage>
        <taxon>Eukaryota</taxon>
        <taxon>Metazoa</taxon>
        <taxon>Spiralia</taxon>
        <taxon>Lophotrochozoa</taxon>
        <taxon>Mollusca</taxon>
        <taxon>Bivalvia</taxon>
        <taxon>Autobranchia</taxon>
        <taxon>Heteroconchia</taxon>
        <taxon>Euheterodonta</taxon>
        <taxon>Imparidentia</taxon>
        <taxon>Neoheterodontei</taxon>
        <taxon>Myida</taxon>
        <taxon>Dreissenoidea</taxon>
        <taxon>Dreissenidae</taxon>
        <taxon>Dreissena</taxon>
    </lineage>
</organism>
<feature type="transmembrane region" description="Helical" evidence="12">
    <location>
        <begin position="411"/>
        <end position="433"/>
    </location>
</feature>
<feature type="domain" description="Fucosyltransferase N-terminal" evidence="14">
    <location>
        <begin position="90"/>
        <end position="201"/>
    </location>
</feature>
<dbReference type="InterPro" id="IPR038577">
    <property type="entry name" value="GT10-like_C_sf"/>
</dbReference>
<comment type="similarity">
    <text evidence="3 12">Belongs to the glycosyltransferase 10 family.</text>
</comment>
<keyword evidence="5 12" id="KW-0808">Transferase</keyword>
<accession>A0A9D4FLK5</accession>